<name>A0A6F8YMZ1_9ACTN</name>
<gene>
    <name evidence="2" type="ORF">Psuf_046140</name>
</gene>
<keyword evidence="3" id="KW-1185">Reference proteome</keyword>
<feature type="region of interest" description="Disordered" evidence="1">
    <location>
        <begin position="1"/>
        <end position="38"/>
    </location>
</feature>
<dbReference type="Proteomes" id="UP000503011">
    <property type="component" value="Chromosome"/>
</dbReference>
<feature type="region of interest" description="Disordered" evidence="1">
    <location>
        <begin position="59"/>
        <end position="138"/>
    </location>
</feature>
<reference evidence="2 3" key="2">
    <citation type="submission" date="2020-03" db="EMBL/GenBank/DDBJ databases">
        <authorList>
            <person name="Ichikawa N."/>
            <person name="Kimura A."/>
            <person name="Kitahashi Y."/>
            <person name="Uohara A."/>
        </authorList>
    </citation>
    <scope>NUCLEOTIDE SEQUENCE [LARGE SCALE GENOMIC DNA]</scope>
    <source>
        <strain evidence="2 3">NBRC 105367</strain>
    </source>
</reference>
<sequence>MPHHRVERVDRAVADKAGQPGDRAPEERGDDRVGRVFRDRLDRGAGQLRLVERGRVAPAEVAEASARRRQVGPLQRPAIWPASRRNVRPPSTAQVPAATSTARATGRRRVAALAATATATGTPTATAVNAAPATRSGR</sequence>
<proteinExistence type="predicted"/>
<evidence type="ECO:0000256" key="1">
    <source>
        <dbReference type="SAM" id="MobiDB-lite"/>
    </source>
</evidence>
<dbReference type="EMBL" id="AP022871">
    <property type="protein sequence ID" value="BCB87301.1"/>
    <property type="molecule type" value="Genomic_DNA"/>
</dbReference>
<reference evidence="2 3" key="1">
    <citation type="submission" date="2020-03" db="EMBL/GenBank/DDBJ databases">
        <title>Whole genome shotgun sequence of Phytohabitans suffuscus NBRC 105367.</title>
        <authorList>
            <person name="Komaki H."/>
            <person name="Tamura T."/>
        </authorList>
    </citation>
    <scope>NUCLEOTIDE SEQUENCE [LARGE SCALE GENOMIC DNA]</scope>
    <source>
        <strain evidence="2 3">NBRC 105367</strain>
    </source>
</reference>
<evidence type="ECO:0000313" key="3">
    <source>
        <dbReference type="Proteomes" id="UP000503011"/>
    </source>
</evidence>
<feature type="compositionally biased region" description="Low complexity" evidence="1">
    <location>
        <begin position="111"/>
        <end position="138"/>
    </location>
</feature>
<dbReference type="AlphaFoldDB" id="A0A6F8YMZ1"/>
<accession>A0A6F8YMZ1</accession>
<organism evidence="2 3">
    <name type="scientific">Phytohabitans suffuscus</name>
    <dbReference type="NCBI Taxonomy" id="624315"/>
    <lineage>
        <taxon>Bacteria</taxon>
        <taxon>Bacillati</taxon>
        <taxon>Actinomycetota</taxon>
        <taxon>Actinomycetes</taxon>
        <taxon>Micromonosporales</taxon>
        <taxon>Micromonosporaceae</taxon>
    </lineage>
</organism>
<dbReference type="KEGG" id="psuu:Psuf_046140"/>
<feature type="compositionally biased region" description="Basic and acidic residues" evidence="1">
    <location>
        <begin position="23"/>
        <end position="38"/>
    </location>
</feature>
<protein>
    <submittedName>
        <fullName evidence="2">Uncharacterized protein</fullName>
    </submittedName>
</protein>
<evidence type="ECO:0000313" key="2">
    <source>
        <dbReference type="EMBL" id="BCB87301.1"/>
    </source>
</evidence>